<keyword evidence="5" id="KW-1185">Reference proteome</keyword>
<evidence type="ECO:0000256" key="1">
    <source>
        <dbReference type="PROSITE-ProRule" id="PRU00024"/>
    </source>
</evidence>
<feature type="domain" description="F-box" evidence="3">
    <location>
        <begin position="67"/>
        <end position="114"/>
    </location>
</feature>
<reference evidence="4 5" key="1">
    <citation type="submission" date="2024-05" db="EMBL/GenBank/DDBJ databases">
        <authorList>
            <person name="Wallberg A."/>
        </authorList>
    </citation>
    <scope>NUCLEOTIDE SEQUENCE [LARGE SCALE GENOMIC DNA]</scope>
</reference>
<dbReference type="InterPro" id="IPR001810">
    <property type="entry name" value="F-box_dom"/>
</dbReference>
<feature type="domain" description="B box-type" evidence="2">
    <location>
        <begin position="8"/>
        <end position="46"/>
    </location>
</feature>
<dbReference type="Proteomes" id="UP001497623">
    <property type="component" value="Unassembled WGS sequence"/>
</dbReference>
<name>A0AAV2SY49_MEGNR</name>
<comment type="caution">
    <text evidence="4">The sequence shown here is derived from an EMBL/GenBank/DDBJ whole genome shotgun (WGS) entry which is preliminary data.</text>
</comment>
<dbReference type="Pfam" id="PF12937">
    <property type="entry name" value="F-box-like"/>
    <property type="match status" value="1"/>
</dbReference>
<dbReference type="PROSITE" id="PS50119">
    <property type="entry name" value="ZF_BBOX"/>
    <property type="match status" value="1"/>
</dbReference>
<dbReference type="SMART" id="SM00256">
    <property type="entry name" value="FBOX"/>
    <property type="match status" value="1"/>
</dbReference>
<keyword evidence="1" id="KW-0863">Zinc-finger</keyword>
<dbReference type="Gene3D" id="1.20.1280.50">
    <property type="match status" value="1"/>
</dbReference>
<protein>
    <recommendedName>
        <fullName evidence="6">B box-type domain-containing protein</fullName>
    </recommendedName>
</protein>
<dbReference type="InterPro" id="IPR036047">
    <property type="entry name" value="F-box-like_dom_sf"/>
</dbReference>
<evidence type="ECO:0008006" key="6">
    <source>
        <dbReference type="Google" id="ProtNLM"/>
    </source>
</evidence>
<dbReference type="Gene3D" id="3.30.160.60">
    <property type="entry name" value="Classic Zinc Finger"/>
    <property type="match status" value="1"/>
</dbReference>
<keyword evidence="1" id="KW-0479">Metal-binding</keyword>
<gene>
    <name evidence="4" type="ORF">MNOR_LOCUS41359</name>
</gene>
<evidence type="ECO:0000259" key="2">
    <source>
        <dbReference type="PROSITE" id="PS50119"/>
    </source>
</evidence>
<dbReference type="SUPFAM" id="SSF81383">
    <property type="entry name" value="F-box domain"/>
    <property type="match status" value="1"/>
</dbReference>
<dbReference type="GO" id="GO:0008270">
    <property type="term" value="F:zinc ion binding"/>
    <property type="evidence" value="ECO:0007669"/>
    <property type="project" value="UniProtKB-KW"/>
</dbReference>
<keyword evidence="1" id="KW-0862">Zinc</keyword>
<dbReference type="SMART" id="SM00336">
    <property type="entry name" value="BBOX"/>
    <property type="match status" value="1"/>
</dbReference>
<evidence type="ECO:0000259" key="3">
    <source>
        <dbReference type="PROSITE" id="PS50181"/>
    </source>
</evidence>
<sequence>SCPPVEDVCESHGDPLHLWCRECQRALCGMCLYDGHITSTHTIIKVHMTVQEKKKIIEQQTMETLEYDYLSVLPPEILHYIFLNLKSQEILLNIELVCKAWFNIVNQTQFWIQRLNYLGFSLCKNVRRELLSFGDDEELLRCLKATCYHIEMSQMQNAHASKYI</sequence>
<dbReference type="SUPFAM" id="SSF57845">
    <property type="entry name" value="B-box zinc-binding domain"/>
    <property type="match status" value="1"/>
</dbReference>
<accession>A0AAV2SY49</accession>
<evidence type="ECO:0000313" key="5">
    <source>
        <dbReference type="Proteomes" id="UP001497623"/>
    </source>
</evidence>
<dbReference type="InterPro" id="IPR000315">
    <property type="entry name" value="Znf_B-box"/>
</dbReference>
<feature type="non-terminal residue" evidence="4">
    <location>
        <position position="164"/>
    </location>
</feature>
<organism evidence="4 5">
    <name type="scientific">Meganyctiphanes norvegica</name>
    <name type="common">Northern krill</name>
    <name type="synonym">Thysanopoda norvegica</name>
    <dbReference type="NCBI Taxonomy" id="48144"/>
    <lineage>
        <taxon>Eukaryota</taxon>
        <taxon>Metazoa</taxon>
        <taxon>Ecdysozoa</taxon>
        <taxon>Arthropoda</taxon>
        <taxon>Crustacea</taxon>
        <taxon>Multicrustacea</taxon>
        <taxon>Malacostraca</taxon>
        <taxon>Eumalacostraca</taxon>
        <taxon>Eucarida</taxon>
        <taxon>Euphausiacea</taxon>
        <taxon>Euphausiidae</taxon>
        <taxon>Meganyctiphanes</taxon>
    </lineage>
</organism>
<proteinExistence type="predicted"/>
<dbReference type="PROSITE" id="PS50181">
    <property type="entry name" value="FBOX"/>
    <property type="match status" value="1"/>
</dbReference>
<dbReference type="EMBL" id="CAXKWB010149763">
    <property type="protein sequence ID" value="CAL4247923.1"/>
    <property type="molecule type" value="Genomic_DNA"/>
</dbReference>
<dbReference type="AlphaFoldDB" id="A0AAV2SY49"/>
<dbReference type="Pfam" id="PF00643">
    <property type="entry name" value="zf-B_box"/>
    <property type="match status" value="1"/>
</dbReference>
<evidence type="ECO:0000313" key="4">
    <source>
        <dbReference type="EMBL" id="CAL4247923.1"/>
    </source>
</evidence>
<feature type="non-terminal residue" evidence="4">
    <location>
        <position position="1"/>
    </location>
</feature>